<evidence type="ECO:0000256" key="1">
    <source>
        <dbReference type="SAM" id="MobiDB-lite"/>
    </source>
</evidence>
<evidence type="ECO:0000313" key="2">
    <source>
        <dbReference type="EMBL" id="OMP08892.1"/>
    </source>
</evidence>
<keyword evidence="3" id="KW-1185">Reference proteome</keyword>
<comment type="caution">
    <text evidence="2">The sequence shown here is derived from an EMBL/GenBank/DDBJ whole genome shotgun (WGS) entry which is preliminary data.</text>
</comment>
<dbReference type="EMBL" id="AWUE01012567">
    <property type="protein sequence ID" value="OMP08892.1"/>
    <property type="molecule type" value="Genomic_DNA"/>
</dbReference>
<proteinExistence type="predicted"/>
<feature type="compositionally biased region" description="Polar residues" evidence="1">
    <location>
        <begin position="18"/>
        <end position="34"/>
    </location>
</feature>
<organism evidence="2 3">
    <name type="scientific">Corchorus olitorius</name>
    <dbReference type="NCBI Taxonomy" id="93759"/>
    <lineage>
        <taxon>Eukaryota</taxon>
        <taxon>Viridiplantae</taxon>
        <taxon>Streptophyta</taxon>
        <taxon>Embryophyta</taxon>
        <taxon>Tracheophyta</taxon>
        <taxon>Spermatophyta</taxon>
        <taxon>Magnoliopsida</taxon>
        <taxon>eudicotyledons</taxon>
        <taxon>Gunneridae</taxon>
        <taxon>Pentapetalae</taxon>
        <taxon>rosids</taxon>
        <taxon>malvids</taxon>
        <taxon>Malvales</taxon>
        <taxon>Malvaceae</taxon>
        <taxon>Grewioideae</taxon>
        <taxon>Apeibeae</taxon>
        <taxon>Corchorus</taxon>
    </lineage>
</organism>
<feature type="compositionally biased region" description="Polar residues" evidence="1">
    <location>
        <begin position="42"/>
        <end position="57"/>
    </location>
</feature>
<protein>
    <submittedName>
        <fullName evidence="2">DNA polymerase theta</fullName>
    </submittedName>
</protein>
<dbReference type="Proteomes" id="UP000187203">
    <property type="component" value="Unassembled WGS sequence"/>
</dbReference>
<evidence type="ECO:0000313" key="3">
    <source>
        <dbReference type="Proteomes" id="UP000187203"/>
    </source>
</evidence>
<dbReference type="AlphaFoldDB" id="A0A1R3KP83"/>
<reference evidence="3" key="1">
    <citation type="submission" date="2013-09" db="EMBL/GenBank/DDBJ databases">
        <title>Corchorus olitorius genome sequencing.</title>
        <authorList>
            <person name="Alam M."/>
            <person name="Haque M.S."/>
            <person name="Islam M.S."/>
            <person name="Emdad E.M."/>
            <person name="Islam M.M."/>
            <person name="Ahmed B."/>
            <person name="Halim A."/>
            <person name="Hossen Q.M.M."/>
            <person name="Hossain M.Z."/>
            <person name="Ahmed R."/>
            <person name="Khan M.M."/>
            <person name="Islam R."/>
            <person name="Rashid M.M."/>
            <person name="Khan S.A."/>
            <person name="Rahman M.S."/>
            <person name="Alam M."/>
            <person name="Yahiya A.S."/>
            <person name="Khan M.S."/>
            <person name="Azam M.S."/>
            <person name="Haque T."/>
            <person name="Lashkar M.Z.H."/>
            <person name="Akhand A.I."/>
            <person name="Morshed G."/>
            <person name="Roy S."/>
            <person name="Uddin K.S."/>
            <person name="Rabeya T."/>
            <person name="Hossain A.S."/>
            <person name="Chowdhury A."/>
            <person name="Snigdha A.R."/>
            <person name="Mortoza M.S."/>
            <person name="Matin S.A."/>
            <person name="Hoque S.M.E."/>
            <person name="Islam M.K."/>
            <person name="Roy D.K."/>
            <person name="Haider R."/>
            <person name="Moosa M.M."/>
            <person name="Elias S.M."/>
            <person name="Hasan A.M."/>
            <person name="Jahan S."/>
            <person name="Shafiuddin M."/>
            <person name="Mahmood N."/>
            <person name="Shommy N.S."/>
        </authorList>
    </citation>
    <scope>NUCLEOTIDE SEQUENCE [LARGE SCALE GENOMIC DNA]</scope>
    <source>
        <strain evidence="3">cv. O-4</strain>
    </source>
</reference>
<accession>A0A1R3KP83</accession>
<feature type="region of interest" description="Disordered" evidence="1">
    <location>
        <begin position="1"/>
        <end position="57"/>
    </location>
</feature>
<dbReference type="OrthoDB" id="10393048at2759"/>
<sequence>MAGLVPDNGHAFPPIPMTSLQQIPTQVPVQSAPQQMRPIPSTRASSSRDSPQNTRTNCLAILTGTAARAS</sequence>
<name>A0A1R3KP83_9ROSI</name>
<gene>
    <name evidence="2" type="ORF">COLO4_06020</name>
</gene>